<evidence type="ECO:0000313" key="7">
    <source>
        <dbReference type="EMBL" id="AWV97386.1"/>
    </source>
</evidence>
<keyword evidence="2 5" id="KW-0812">Transmembrane</keyword>
<feature type="transmembrane region" description="Helical" evidence="5">
    <location>
        <begin position="20"/>
        <end position="46"/>
    </location>
</feature>
<feature type="transmembrane region" description="Helical" evidence="5">
    <location>
        <begin position="52"/>
        <end position="68"/>
    </location>
</feature>
<keyword evidence="3 5" id="KW-1133">Transmembrane helix</keyword>
<dbReference type="GO" id="GO:0016020">
    <property type="term" value="C:membrane"/>
    <property type="evidence" value="ECO:0007669"/>
    <property type="project" value="UniProtKB-SubCell"/>
</dbReference>
<dbReference type="GO" id="GO:0000271">
    <property type="term" value="P:polysaccharide biosynthetic process"/>
    <property type="evidence" value="ECO:0007669"/>
    <property type="project" value="InterPro"/>
</dbReference>
<evidence type="ECO:0000259" key="6">
    <source>
        <dbReference type="Pfam" id="PF04138"/>
    </source>
</evidence>
<keyword evidence="4 5" id="KW-0472">Membrane</keyword>
<organism evidence="7 8">
    <name type="scientific">Arcticibacterium luteifluviistationis</name>
    <dbReference type="NCBI Taxonomy" id="1784714"/>
    <lineage>
        <taxon>Bacteria</taxon>
        <taxon>Pseudomonadati</taxon>
        <taxon>Bacteroidota</taxon>
        <taxon>Cytophagia</taxon>
        <taxon>Cytophagales</taxon>
        <taxon>Leadbetterellaceae</taxon>
        <taxon>Arcticibacterium</taxon>
    </lineage>
</organism>
<gene>
    <name evidence="7" type="ORF">DJ013_04040</name>
</gene>
<accession>A0A2Z4G8B7</accession>
<comment type="subcellular location">
    <subcellularLocation>
        <location evidence="1">Membrane</location>
        <topology evidence="1">Multi-pass membrane protein</topology>
    </subcellularLocation>
</comment>
<reference evidence="7 8" key="1">
    <citation type="submission" date="2018-05" db="EMBL/GenBank/DDBJ databases">
        <title>Complete genome sequence of Arcticibacterium luteifluviistationis SM1504T, a cytophagaceae bacterium isolated from Arctic surface seawater.</title>
        <authorList>
            <person name="Li Y."/>
            <person name="Qin Q.-L."/>
        </authorList>
    </citation>
    <scope>NUCLEOTIDE SEQUENCE [LARGE SCALE GENOMIC DNA]</scope>
    <source>
        <strain evidence="7 8">SM1504</strain>
    </source>
</reference>
<dbReference type="KEGG" id="als:DJ013_04040"/>
<feature type="domain" description="GtrA/DPMS transmembrane" evidence="6">
    <location>
        <begin position="22"/>
        <end position="156"/>
    </location>
</feature>
<feature type="transmembrane region" description="Helical" evidence="5">
    <location>
        <begin position="131"/>
        <end position="150"/>
    </location>
</feature>
<dbReference type="OrthoDB" id="957443at2"/>
<evidence type="ECO:0000256" key="2">
    <source>
        <dbReference type="ARBA" id="ARBA00022692"/>
    </source>
</evidence>
<dbReference type="EMBL" id="CP029480">
    <property type="protein sequence ID" value="AWV97386.1"/>
    <property type="molecule type" value="Genomic_DNA"/>
</dbReference>
<keyword evidence="8" id="KW-1185">Reference proteome</keyword>
<dbReference type="Proteomes" id="UP000249873">
    <property type="component" value="Chromosome"/>
</dbReference>
<name>A0A2Z4G8B7_9BACT</name>
<evidence type="ECO:0000256" key="5">
    <source>
        <dbReference type="SAM" id="Phobius"/>
    </source>
</evidence>
<feature type="transmembrane region" description="Helical" evidence="5">
    <location>
        <begin position="88"/>
        <end position="111"/>
    </location>
</feature>
<evidence type="ECO:0000256" key="1">
    <source>
        <dbReference type="ARBA" id="ARBA00004141"/>
    </source>
</evidence>
<dbReference type="InterPro" id="IPR007267">
    <property type="entry name" value="GtrA_DPMS_TM"/>
</dbReference>
<protein>
    <recommendedName>
        <fullName evidence="6">GtrA/DPMS transmembrane domain-containing protein</fullName>
    </recommendedName>
</protein>
<proteinExistence type="predicted"/>
<dbReference type="Pfam" id="PF04138">
    <property type="entry name" value="GtrA_DPMS_TM"/>
    <property type="match status" value="1"/>
</dbReference>
<evidence type="ECO:0000256" key="3">
    <source>
        <dbReference type="ARBA" id="ARBA00022989"/>
    </source>
</evidence>
<evidence type="ECO:0000256" key="4">
    <source>
        <dbReference type="ARBA" id="ARBA00023136"/>
    </source>
</evidence>
<sequence length="157" mass="17696">MYLLSKFSAYQILKKRKSFIAYFFAATCGVVVQYVVGTIFCIRYLGLPFNTGVSWGYLAAIPVGFFLSKNMAFGAKESGNTKIEILKYLVTLVFSYFITVKGAEFSLWALTEFFGDITAHIPFTKTEFSPIGTFSHFAGMGFSFIFNYLAHKKFTFA</sequence>
<evidence type="ECO:0000313" key="8">
    <source>
        <dbReference type="Proteomes" id="UP000249873"/>
    </source>
</evidence>
<dbReference type="AlphaFoldDB" id="A0A2Z4G8B7"/>